<feature type="signal peptide" evidence="2">
    <location>
        <begin position="1"/>
        <end position="20"/>
    </location>
</feature>
<sequence>MKIKLLMAGLLGLVSATTFAQKGELNTAKSEYNNYEGLRGSKATLAVAAKSLETAKTSIDKAAANEKTAALPQTFALKGAIYAALAVQDTVAATSLPLFNTADESLKKAKELDTKGENKDLINNAYLNMAQYQLTKGVAEYSAGKYDLAYHSFDYYRTVLPEDTNAIYYTGLAAANSKNYPAAITNYNKLLTTKYSKNAGVYMDLSSLYLATKDTTNALKTVSDGIVKYPANTDLRKREIEISLQTGKEKEVAQKIQTALAADPKNKTLYYYAGLTYSQTAESIIKEQGKAKDAAAKNALQQQKVENYTKAADMYKKALEIDPNYFEANLNLGYVILNPAIDAYNAANKLPANKQKEYDAAINKANAQFDLAKPYLLKAVELNPKSIDALTNLRTYYLGKKDTVNAEATKKKIDALAAQPQQ</sequence>
<keyword evidence="4" id="KW-1185">Reference proteome</keyword>
<evidence type="ECO:0000256" key="1">
    <source>
        <dbReference type="PROSITE-ProRule" id="PRU00339"/>
    </source>
</evidence>
<feature type="chain" id="PRO_5046157256" evidence="2">
    <location>
        <begin position="21"/>
        <end position="422"/>
    </location>
</feature>
<evidence type="ECO:0000313" key="4">
    <source>
        <dbReference type="Proteomes" id="UP001247620"/>
    </source>
</evidence>
<dbReference type="SUPFAM" id="SSF48452">
    <property type="entry name" value="TPR-like"/>
    <property type="match status" value="1"/>
</dbReference>
<reference evidence="3 4" key="1">
    <citation type="submission" date="2023-07" db="EMBL/GenBank/DDBJ databases">
        <title>Sorghum-associated microbial communities from plants grown in Nebraska, USA.</title>
        <authorList>
            <person name="Schachtman D."/>
        </authorList>
    </citation>
    <scope>NUCLEOTIDE SEQUENCE [LARGE SCALE GENOMIC DNA]</scope>
    <source>
        <strain evidence="3 4">3262</strain>
    </source>
</reference>
<feature type="repeat" description="TPR" evidence="1">
    <location>
        <begin position="292"/>
        <end position="325"/>
    </location>
</feature>
<dbReference type="RefSeq" id="WP_310097581.1">
    <property type="nucleotide sequence ID" value="NZ_JAVDUU010000003.1"/>
</dbReference>
<dbReference type="Pfam" id="PF13432">
    <property type="entry name" value="TPR_16"/>
    <property type="match status" value="1"/>
</dbReference>
<organism evidence="3 4">
    <name type="scientific">Mucilaginibacter pocheonensis</name>
    <dbReference type="NCBI Taxonomy" id="398050"/>
    <lineage>
        <taxon>Bacteria</taxon>
        <taxon>Pseudomonadati</taxon>
        <taxon>Bacteroidota</taxon>
        <taxon>Sphingobacteriia</taxon>
        <taxon>Sphingobacteriales</taxon>
        <taxon>Sphingobacteriaceae</taxon>
        <taxon>Mucilaginibacter</taxon>
    </lineage>
</organism>
<protein>
    <submittedName>
        <fullName evidence="3">Thioredoxin-like negative regulator of GroEL</fullName>
    </submittedName>
</protein>
<keyword evidence="2" id="KW-0732">Signal</keyword>
<keyword evidence="1" id="KW-0802">TPR repeat</keyword>
<accession>A0ABU1TDU3</accession>
<dbReference type="Proteomes" id="UP001247620">
    <property type="component" value="Unassembled WGS sequence"/>
</dbReference>
<dbReference type="EMBL" id="JAVDUU010000003">
    <property type="protein sequence ID" value="MDR6943406.1"/>
    <property type="molecule type" value="Genomic_DNA"/>
</dbReference>
<dbReference type="Pfam" id="PF13414">
    <property type="entry name" value="TPR_11"/>
    <property type="match status" value="1"/>
</dbReference>
<dbReference type="InterPro" id="IPR011990">
    <property type="entry name" value="TPR-like_helical_dom_sf"/>
</dbReference>
<dbReference type="InterPro" id="IPR019734">
    <property type="entry name" value="TPR_rpt"/>
</dbReference>
<name>A0ABU1TDU3_9SPHI</name>
<comment type="caution">
    <text evidence="3">The sequence shown here is derived from an EMBL/GenBank/DDBJ whole genome shotgun (WGS) entry which is preliminary data.</text>
</comment>
<dbReference type="Gene3D" id="1.25.40.10">
    <property type="entry name" value="Tetratricopeptide repeat domain"/>
    <property type="match status" value="2"/>
</dbReference>
<evidence type="ECO:0000256" key="2">
    <source>
        <dbReference type="SAM" id="SignalP"/>
    </source>
</evidence>
<gene>
    <name evidence="3" type="ORF">J2W55_003259</name>
</gene>
<proteinExistence type="predicted"/>
<evidence type="ECO:0000313" key="3">
    <source>
        <dbReference type="EMBL" id="MDR6943406.1"/>
    </source>
</evidence>
<dbReference type="PROSITE" id="PS50005">
    <property type="entry name" value="TPR"/>
    <property type="match status" value="1"/>
</dbReference>